<keyword evidence="8 14" id="KW-1133">Transmembrane helix</keyword>
<comment type="caution">
    <text evidence="15">The sequence shown here is derived from an EMBL/GenBank/DDBJ whole genome shotgun (WGS) entry which is preliminary data.</text>
</comment>
<keyword evidence="11" id="KW-0503">Monooxygenase</keyword>
<dbReference type="PANTHER" id="PTHR24305:SF166">
    <property type="entry name" value="CYTOCHROME P450 12A4, MITOCHONDRIAL-RELATED"/>
    <property type="match status" value="1"/>
</dbReference>
<organism evidence="15 16">
    <name type="scientific">Mycena maculata</name>
    <dbReference type="NCBI Taxonomy" id="230809"/>
    <lineage>
        <taxon>Eukaryota</taxon>
        <taxon>Fungi</taxon>
        <taxon>Dikarya</taxon>
        <taxon>Basidiomycota</taxon>
        <taxon>Agaricomycotina</taxon>
        <taxon>Agaricomycetes</taxon>
        <taxon>Agaricomycetidae</taxon>
        <taxon>Agaricales</taxon>
        <taxon>Marasmiineae</taxon>
        <taxon>Mycenaceae</taxon>
        <taxon>Mycena</taxon>
    </lineage>
</organism>
<dbReference type="GO" id="GO:0016705">
    <property type="term" value="F:oxidoreductase activity, acting on paired donors, with incorporation or reduction of molecular oxygen"/>
    <property type="evidence" value="ECO:0007669"/>
    <property type="project" value="InterPro"/>
</dbReference>
<evidence type="ECO:0000256" key="11">
    <source>
        <dbReference type="ARBA" id="ARBA00023033"/>
    </source>
</evidence>
<comment type="pathway">
    <text evidence="3">Secondary metabolite biosynthesis; terpenoid biosynthesis.</text>
</comment>
<evidence type="ECO:0000256" key="14">
    <source>
        <dbReference type="SAM" id="Phobius"/>
    </source>
</evidence>
<dbReference type="GO" id="GO:0005506">
    <property type="term" value="F:iron ion binding"/>
    <property type="evidence" value="ECO:0007669"/>
    <property type="project" value="InterPro"/>
</dbReference>
<dbReference type="SUPFAM" id="SSF48264">
    <property type="entry name" value="Cytochrome P450"/>
    <property type="match status" value="1"/>
</dbReference>
<dbReference type="GO" id="GO:0004497">
    <property type="term" value="F:monooxygenase activity"/>
    <property type="evidence" value="ECO:0007669"/>
    <property type="project" value="UniProtKB-KW"/>
</dbReference>
<feature type="transmembrane region" description="Helical" evidence="14">
    <location>
        <begin position="6"/>
        <end position="26"/>
    </location>
</feature>
<evidence type="ECO:0000256" key="4">
    <source>
        <dbReference type="ARBA" id="ARBA00010617"/>
    </source>
</evidence>
<keyword evidence="5 13" id="KW-0349">Heme</keyword>
<keyword evidence="9" id="KW-0560">Oxidoreductase</keyword>
<evidence type="ECO:0000256" key="12">
    <source>
        <dbReference type="ARBA" id="ARBA00023136"/>
    </source>
</evidence>
<dbReference type="AlphaFoldDB" id="A0AAD7IH19"/>
<dbReference type="InterPro" id="IPR036396">
    <property type="entry name" value="Cyt_P450_sf"/>
</dbReference>
<comment type="subcellular location">
    <subcellularLocation>
        <location evidence="2">Membrane</location>
    </subcellularLocation>
</comment>
<comment type="cofactor">
    <cofactor evidence="1 13">
        <name>heme</name>
        <dbReference type="ChEBI" id="CHEBI:30413"/>
    </cofactor>
</comment>
<keyword evidence="6 14" id="KW-0812">Transmembrane</keyword>
<dbReference type="Pfam" id="PF00067">
    <property type="entry name" value="p450"/>
    <property type="match status" value="1"/>
</dbReference>
<dbReference type="PRINTS" id="PR00385">
    <property type="entry name" value="P450"/>
</dbReference>
<comment type="similarity">
    <text evidence="4">Belongs to the cytochrome P450 family.</text>
</comment>
<evidence type="ECO:0000256" key="10">
    <source>
        <dbReference type="ARBA" id="ARBA00023004"/>
    </source>
</evidence>
<sequence length="527" mass="58510">MAYSLSYGTASATLISIVSLLLYLALRRGSNIGHIVGPPSPSWIFGNALQLFLPSEYGDHEFNWQKVYGSFYRFKGCFGEDRLMVSDPLALKYLLNSPHVEHAPIWRNMFDLLYGEKSVVMTRGQAHRRLRGALNPAFTAVAVREYQPMIERAAQTLAEELEKSPTQSMDVCPLLSDMTLSVASEAILGYSLRDLGAEFVVNNSRVVALAASQSRAQVLADGIGSHIPLSFFRMVSHLPTTAFKAVRRVNYLGYQLGRQVVREKMNVVRQGLTADTDIYSFLLESEQTSKVLSEEDLVAQTVVLLLAGQDSTANTLSFGLLELARHPEFQARLRDEIRSRAGGHDGAYDDMPLLNAFIKARYGLKWETLRLYPAVPIEERTTVEDVVVPFTESITTSNGESTSQVPIRKGTLISLGIASFQRLEPLWGADADEFKPSRWLEGNPYRGEVLGPYANLLSFFGGPHTCLGCWCLRVLEMQVVLCELVSKFSFALPEDSSVRKCLALTLIPVISTGEKGAFLQVSRIHEN</sequence>
<evidence type="ECO:0000313" key="16">
    <source>
        <dbReference type="Proteomes" id="UP001215280"/>
    </source>
</evidence>
<dbReference type="Gene3D" id="1.10.630.10">
    <property type="entry name" value="Cytochrome P450"/>
    <property type="match status" value="1"/>
</dbReference>
<protein>
    <submittedName>
        <fullName evidence="15">Cytochrome P450</fullName>
    </submittedName>
</protein>
<dbReference type="InterPro" id="IPR001128">
    <property type="entry name" value="Cyt_P450"/>
</dbReference>
<evidence type="ECO:0000256" key="9">
    <source>
        <dbReference type="ARBA" id="ARBA00023002"/>
    </source>
</evidence>
<proteinExistence type="inferred from homology"/>
<dbReference type="InterPro" id="IPR002401">
    <property type="entry name" value="Cyt_P450_E_grp-I"/>
</dbReference>
<accession>A0AAD7IH19</accession>
<keyword evidence="10 13" id="KW-0408">Iron</keyword>
<evidence type="ECO:0000256" key="8">
    <source>
        <dbReference type="ARBA" id="ARBA00022989"/>
    </source>
</evidence>
<evidence type="ECO:0000256" key="2">
    <source>
        <dbReference type="ARBA" id="ARBA00004370"/>
    </source>
</evidence>
<keyword evidence="16" id="KW-1185">Reference proteome</keyword>
<gene>
    <name evidence="15" type="ORF">DFH07DRAFT_925436</name>
</gene>
<evidence type="ECO:0000256" key="6">
    <source>
        <dbReference type="ARBA" id="ARBA00022692"/>
    </source>
</evidence>
<evidence type="ECO:0000256" key="13">
    <source>
        <dbReference type="PIRSR" id="PIRSR602401-1"/>
    </source>
</evidence>
<evidence type="ECO:0000313" key="15">
    <source>
        <dbReference type="EMBL" id="KAJ7742960.1"/>
    </source>
</evidence>
<keyword evidence="7 13" id="KW-0479">Metal-binding</keyword>
<feature type="binding site" description="axial binding residue" evidence="13">
    <location>
        <position position="466"/>
    </location>
    <ligand>
        <name>heme</name>
        <dbReference type="ChEBI" id="CHEBI:30413"/>
    </ligand>
    <ligandPart>
        <name>Fe</name>
        <dbReference type="ChEBI" id="CHEBI:18248"/>
    </ligandPart>
</feature>
<keyword evidence="12 14" id="KW-0472">Membrane</keyword>
<dbReference type="InterPro" id="IPR050121">
    <property type="entry name" value="Cytochrome_P450_monoxygenase"/>
</dbReference>
<dbReference type="GO" id="GO:0016020">
    <property type="term" value="C:membrane"/>
    <property type="evidence" value="ECO:0007669"/>
    <property type="project" value="UniProtKB-SubCell"/>
</dbReference>
<dbReference type="Proteomes" id="UP001215280">
    <property type="component" value="Unassembled WGS sequence"/>
</dbReference>
<dbReference type="PRINTS" id="PR00463">
    <property type="entry name" value="EP450I"/>
</dbReference>
<evidence type="ECO:0000256" key="5">
    <source>
        <dbReference type="ARBA" id="ARBA00022617"/>
    </source>
</evidence>
<dbReference type="EMBL" id="JARJLG010000115">
    <property type="protein sequence ID" value="KAJ7742960.1"/>
    <property type="molecule type" value="Genomic_DNA"/>
</dbReference>
<evidence type="ECO:0000256" key="3">
    <source>
        <dbReference type="ARBA" id="ARBA00004721"/>
    </source>
</evidence>
<dbReference type="GO" id="GO:0020037">
    <property type="term" value="F:heme binding"/>
    <property type="evidence" value="ECO:0007669"/>
    <property type="project" value="InterPro"/>
</dbReference>
<evidence type="ECO:0000256" key="7">
    <source>
        <dbReference type="ARBA" id="ARBA00022723"/>
    </source>
</evidence>
<dbReference type="PANTHER" id="PTHR24305">
    <property type="entry name" value="CYTOCHROME P450"/>
    <property type="match status" value="1"/>
</dbReference>
<name>A0AAD7IH19_9AGAR</name>
<evidence type="ECO:0000256" key="1">
    <source>
        <dbReference type="ARBA" id="ARBA00001971"/>
    </source>
</evidence>
<reference evidence="15" key="1">
    <citation type="submission" date="2023-03" db="EMBL/GenBank/DDBJ databases">
        <title>Massive genome expansion in bonnet fungi (Mycena s.s.) driven by repeated elements and novel gene families across ecological guilds.</title>
        <authorList>
            <consortium name="Lawrence Berkeley National Laboratory"/>
            <person name="Harder C.B."/>
            <person name="Miyauchi S."/>
            <person name="Viragh M."/>
            <person name="Kuo A."/>
            <person name="Thoen E."/>
            <person name="Andreopoulos B."/>
            <person name="Lu D."/>
            <person name="Skrede I."/>
            <person name="Drula E."/>
            <person name="Henrissat B."/>
            <person name="Morin E."/>
            <person name="Kohler A."/>
            <person name="Barry K."/>
            <person name="LaButti K."/>
            <person name="Morin E."/>
            <person name="Salamov A."/>
            <person name="Lipzen A."/>
            <person name="Mereny Z."/>
            <person name="Hegedus B."/>
            <person name="Baldrian P."/>
            <person name="Stursova M."/>
            <person name="Weitz H."/>
            <person name="Taylor A."/>
            <person name="Grigoriev I.V."/>
            <person name="Nagy L.G."/>
            <person name="Martin F."/>
            <person name="Kauserud H."/>
        </authorList>
    </citation>
    <scope>NUCLEOTIDE SEQUENCE</scope>
    <source>
        <strain evidence="15">CBHHK188m</strain>
    </source>
</reference>